<evidence type="ECO:0008006" key="4">
    <source>
        <dbReference type="Google" id="ProtNLM"/>
    </source>
</evidence>
<accession>A0ABD3PK40</accession>
<dbReference type="AlphaFoldDB" id="A0ABD3PK40"/>
<feature type="compositionally biased region" description="Basic and acidic residues" evidence="1">
    <location>
        <begin position="346"/>
        <end position="361"/>
    </location>
</feature>
<keyword evidence="3" id="KW-1185">Reference proteome</keyword>
<feature type="compositionally biased region" description="Basic and acidic residues" evidence="1">
    <location>
        <begin position="139"/>
        <end position="190"/>
    </location>
</feature>
<feature type="region of interest" description="Disordered" evidence="1">
    <location>
        <begin position="280"/>
        <end position="395"/>
    </location>
</feature>
<sequence>MARTRQARDSQSDTGTQQDANHPGSARSSEELRPRGDGSSISETKINNNRNSQEATASSNRSSYRAEQDFQVSNRSSSFKAENQGHHQGYNSQNDRSRRNHDPPRYRHVSHHGHGSNRHYEGSRRSYDSQGFRRGGSQRNHDPRRDRAYYDSRDHRNRYGGDERGDRRRPRDERGTRFHYDKDDRGERYRESRKRNERAENDIRDSPPRHHRGPSKRPKVEDELVELESEARKKRLELEMIQDEIKIQEGKQKLSALKSQSGVQVGETAVAAVAVREASVTSVSNSRGAAAAATDTVTLESDDDLFSTASDEDLTSRANDPVDVDEDYEPNVGEISATKKSRPKAKREEVVGPYEDYKPSGESRAAGKRGAKKKPRRKSTKTKKKKEDNQSDGYSEKSLMSRYIPTIIDHSLVCGKFLVRWDKSDGSFTESPCTSWLDIESFVFPSLAKEYLIRVTKEKTCDDDKSALMKLARKFEKVETDEKDSNMIRGLDANEGLDLAEIDFAASHVTAEPLIM</sequence>
<feature type="compositionally biased region" description="Polar residues" evidence="1">
    <location>
        <begin position="39"/>
        <end position="81"/>
    </location>
</feature>
<proteinExistence type="predicted"/>
<feature type="compositionally biased region" description="Basic and acidic residues" evidence="1">
    <location>
        <begin position="1"/>
        <end position="11"/>
    </location>
</feature>
<dbReference type="Proteomes" id="UP001530400">
    <property type="component" value="Unassembled WGS sequence"/>
</dbReference>
<feature type="compositionally biased region" description="Basic and acidic residues" evidence="1">
    <location>
        <begin position="118"/>
        <end position="127"/>
    </location>
</feature>
<feature type="compositionally biased region" description="Acidic residues" evidence="1">
    <location>
        <begin position="300"/>
        <end position="313"/>
    </location>
</feature>
<protein>
    <recommendedName>
        <fullName evidence="4">Chromo domain-containing protein</fullName>
    </recommendedName>
</protein>
<gene>
    <name evidence="2" type="ORF">ACHAWO_007379</name>
</gene>
<feature type="compositionally biased region" description="Basic residues" evidence="1">
    <location>
        <begin position="366"/>
        <end position="384"/>
    </location>
</feature>
<feature type="compositionally biased region" description="Basic and acidic residues" evidence="1">
    <location>
        <begin position="95"/>
        <end position="105"/>
    </location>
</feature>
<feature type="compositionally biased region" description="Basic and acidic residues" evidence="1">
    <location>
        <begin position="197"/>
        <end position="208"/>
    </location>
</feature>
<name>A0ABD3PK40_9STRA</name>
<reference evidence="2 3" key="1">
    <citation type="submission" date="2024-10" db="EMBL/GenBank/DDBJ databases">
        <title>Updated reference genomes for cyclostephanoid diatoms.</title>
        <authorList>
            <person name="Roberts W.R."/>
            <person name="Alverson A.J."/>
        </authorList>
    </citation>
    <scope>NUCLEOTIDE SEQUENCE [LARGE SCALE GENOMIC DNA]</scope>
    <source>
        <strain evidence="2 3">AJA010-31</strain>
    </source>
</reference>
<evidence type="ECO:0000313" key="3">
    <source>
        <dbReference type="Proteomes" id="UP001530400"/>
    </source>
</evidence>
<organism evidence="2 3">
    <name type="scientific">Cyclotella atomus</name>
    <dbReference type="NCBI Taxonomy" id="382360"/>
    <lineage>
        <taxon>Eukaryota</taxon>
        <taxon>Sar</taxon>
        <taxon>Stramenopiles</taxon>
        <taxon>Ochrophyta</taxon>
        <taxon>Bacillariophyta</taxon>
        <taxon>Coscinodiscophyceae</taxon>
        <taxon>Thalassiosirophycidae</taxon>
        <taxon>Stephanodiscales</taxon>
        <taxon>Stephanodiscaceae</taxon>
        <taxon>Cyclotella</taxon>
    </lineage>
</organism>
<feature type="region of interest" description="Disordered" evidence="1">
    <location>
        <begin position="1"/>
        <end position="226"/>
    </location>
</feature>
<evidence type="ECO:0000256" key="1">
    <source>
        <dbReference type="SAM" id="MobiDB-lite"/>
    </source>
</evidence>
<comment type="caution">
    <text evidence="2">The sequence shown here is derived from an EMBL/GenBank/DDBJ whole genome shotgun (WGS) entry which is preliminary data.</text>
</comment>
<feature type="compositionally biased region" description="Basic residues" evidence="1">
    <location>
        <begin position="106"/>
        <end position="117"/>
    </location>
</feature>
<dbReference type="EMBL" id="JALLPJ020000565">
    <property type="protein sequence ID" value="KAL3788424.1"/>
    <property type="molecule type" value="Genomic_DNA"/>
</dbReference>
<evidence type="ECO:0000313" key="2">
    <source>
        <dbReference type="EMBL" id="KAL3788424.1"/>
    </source>
</evidence>